<keyword evidence="4 7" id="KW-0812">Transmembrane</keyword>
<dbReference type="GO" id="GO:0022857">
    <property type="term" value="F:transmembrane transporter activity"/>
    <property type="evidence" value="ECO:0007669"/>
    <property type="project" value="InterPro"/>
</dbReference>
<keyword evidence="5 7" id="KW-1133">Transmembrane helix</keyword>
<feature type="transmembrane region" description="Helical" evidence="7">
    <location>
        <begin position="97"/>
        <end position="119"/>
    </location>
</feature>
<feature type="transmembrane region" description="Helical" evidence="7">
    <location>
        <begin position="140"/>
        <end position="161"/>
    </location>
</feature>
<proteinExistence type="predicted"/>
<sequence length="417" mass="46903">MKFRDFHRNIKIRILESFLSSSVGSMIFPFMAIYLSYHFGAKLTGILLLVNVFIGIGVTFIGGYFSDQYGRKKIILLAEILRFVAFFIMMLSNSPWLQLPLLTFFMMTLNSVCWGLAGPANQAMLIDVSTPDQRKLMYSITYWANNVSIAIGGILGAFLFKDYLFELFLALTTVTGVIVFMIIFFIEESYKPTIVKRKATEHVTLLFKGYQSVWQDRLFVLYVLAGVCILSMEFQLTNYTGIRLSETMPTQSFLGLEIDGVKMMGYLRSENTILVAIIALFAVKLTSNMNDRFVLVASCLTFTIGYGFISYSNNILLLVIMMAVLTIGEVTRVPVEQSYIANIPPDDARSSYMAFNGLKFNLAMLISAITVFLGAYLSTLTMSILITMVGLTGTFIYFIILPLLDKRSVITTEKKLA</sequence>
<evidence type="ECO:0000256" key="2">
    <source>
        <dbReference type="ARBA" id="ARBA00022448"/>
    </source>
</evidence>
<feature type="transmembrane region" description="Helical" evidence="7">
    <location>
        <begin position="383"/>
        <end position="404"/>
    </location>
</feature>
<dbReference type="RefSeq" id="WP_010171344.1">
    <property type="nucleotide sequence ID" value="NZ_LDYG01000019.1"/>
</dbReference>
<gene>
    <name evidence="9" type="ORF">Q75_04030</name>
</gene>
<keyword evidence="6 7" id="KW-0472">Membrane</keyword>
<name>A0A147KAZ4_9BACI</name>
<feature type="transmembrane region" description="Helical" evidence="7">
    <location>
        <begin position="167"/>
        <end position="186"/>
    </location>
</feature>
<evidence type="ECO:0000259" key="8">
    <source>
        <dbReference type="PROSITE" id="PS50850"/>
    </source>
</evidence>
<dbReference type="GO" id="GO:0005886">
    <property type="term" value="C:plasma membrane"/>
    <property type="evidence" value="ECO:0007669"/>
    <property type="project" value="UniProtKB-SubCell"/>
</dbReference>
<dbReference type="PROSITE" id="PS00216">
    <property type="entry name" value="SUGAR_TRANSPORT_1"/>
    <property type="match status" value="1"/>
</dbReference>
<feature type="transmembrane region" description="Helical" evidence="7">
    <location>
        <begin position="266"/>
        <end position="286"/>
    </location>
</feature>
<dbReference type="OrthoDB" id="9793283at2"/>
<protein>
    <submittedName>
        <fullName evidence="9">MFS transporter</fullName>
    </submittedName>
</protein>
<dbReference type="InterPro" id="IPR020846">
    <property type="entry name" value="MFS_dom"/>
</dbReference>
<dbReference type="EMBL" id="LDYG01000019">
    <property type="protein sequence ID" value="KUP07934.1"/>
    <property type="molecule type" value="Genomic_DNA"/>
</dbReference>
<comment type="caution">
    <text evidence="9">The sequence shown here is derived from an EMBL/GenBank/DDBJ whole genome shotgun (WGS) entry which is preliminary data.</text>
</comment>
<feature type="transmembrane region" description="Helical" evidence="7">
    <location>
        <begin position="218"/>
        <end position="236"/>
    </location>
</feature>
<organism evidence="9 10">
    <name type="scientific">Bacillus coahuilensis p1.1.43</name>
    <dbReference type="NCBI Taxonomy" id="1150625"/>
    <lineage>
        <taxon>Bacteria</taxon>
        <taxon>Bacillati</taxon>
        <taxon>Bacillota</taxon>
        <taxon>Bacilli</taxon>
        <taxon>Bacillales</taxon>
        <taxon>Bacillaceae</taxon>
        <taxon>Bacillus</taxon>
    </lineage>
</organism>
<evidence type="ECO:0000256" key="1">
    <source>
        <dbReference type="ARBA" id="ARBA00004651"/>
    </source>
</evidence>
<dbReference type="PANTHER" id="PTHR23517:SF3">
    <property type="entry name" value="INTEGRAL MEMBRANE TRANSPORT PROTEIN"/>
    <property type="match status" value="1"/>
</dbReference>
<reference evidence="9 10" key="1">
    <citation type="journal article" date="2016" name="Front. Microbiol.">
        <title>Microevolution Analysis of Bacillus coahuilensis Unveils Differences in Phosphorus Acquisition Strategies and Their Regulation.</title>
        <authorList>
            <person name="Gomez-Lunar Z."/>
            <person name="Hernandez-Gonzalez I."/>
            <person name="Rodriguez-Torres M.D."/>
            <person name="Souza V."/>
            <person name="Olmedo-Alvarez G."/>
        </authorList>
    </citation>
    <scope>NUCLEOTIDE SEQUENCE [LARGE SCALE GENOMIC DNA]</scope>
    <source>
        <strain evidence="10">p1.1.43</strain>
    </source>
</reference>
<dbReference type="STRING" id="1150625.Q75_04030"/>
<dbReference type="InterPro" id="IPR005829">
    <property type="entry name" value="Sugar_transporter_CS"/>
</dbReference>
<feature type="transmembrane region" description="Helical" evidence="7">
    <location>
        <begin position="356"/>
        <end position="377"/>
    </location>
</feature>
<dbReference type="Proteomes" id="UP000074108">
    <property type="component" value="Unassembled WGS sequence"/>
</dbReference>
<evidence type="ECO:0000256" key="5">
    <source>
        <dbReference type="ARBA" id="ARBA00022989"/>
    </source>
</evidence>
<keyword evidence="2" id="KW-0813">Transport</keyword>
<dbReference type="SUPFAM" id="SSF103473">
    <property type="entry name" value="MFS general substrate transporter"/>
    <property type="match status" value="1"/>
</dbReference>
<evidence type="ECO:0000256" key="6">
    <source>
        <dbReference type="ARBA" id="ARBA00023136"/>
    </source>
</evidence>
<feature type="transmembrane region" description="Helical" evidence="7">
    <location>
        <begin position="12"/>
        <end position="37"/>
    </location>
</feature>
<accession>A0A147KAZ4</accession>
<evidence type="ECO:0000313" key="9">
    <source>
        <dbReference type="EMBL" id="KUP07934.1"/>
    </source>
</evidence>
<dbReference type="AlphaFoldDB" id="A0A147KAZ4"/>
<dbReference type="PATRIC" id="fig|1150625.3.peg.841"/>
<dbReference type="InterPro" id="IPR011701">
    <property type="entry name" value="MFS"/>
</dbReference>
<feature type="transmembrane region" description="Helical" evidence="7">
    <location>
        <begin position="315"/>
        <end position="335"/>
    </location>
</feature>
<evidence type="ECO:0000256" key="4">
    <source>
        <dbReference type="ARBA" id="ARBA00022692"/>
    </source>
</evidence>
<keyword evidence="3" id="KW-1003">Cell membrane</keyword>
<dbReference type="Gene3D" id="1.20.1250.20">
    <property type="entry name" value="MFS general substrate transporter like domains"/>
    <property type="match status" value="1"/>
</dbReference>
<comment type="subcellular location">
    <subcellularLocation>
        <location evidence="1">Cell membrane</location>
        <topology evidence="1">Multi-pass membrane protein</topology>
    </subcellularLocation>
</comment>
<dbReference type="InterPro" id="IPR050171">
    <property type="entry name" value="MFS_Transporters"/>
</dbReference>
<keyword evidence="10" id="KW-1185">Reference proteome</keyword>
<feature type="domain" description="Major facilitator superfamily (MFS) profile" evidence="8">
    <location>
        <begin position="1"/>
        <end position="405"/>
    </location>
</feature>
<evidence type="ECO:0000256" key="7">
    <source>
        <dbReference type="SAM" id="Phobius"/>
    </source>
</evidence>
<dbReference type="PANTHER" id="PTHR23517">
    <property type="entry name" value="RESISTANCE PROTEIN MDTM, PUTATIVE-RELATED-RELATED"/>
    <property type="match status" value="1"/>
</dbReference>
<dbReference type="PROSITE" id="PS50850">
    <property type="entry name" value="MFS"/>
    <property type="match status" value="1"/>
</dbReference>
<evidence type="ECO:0000313" key="10">
    <source>
        <dbReference type="Proteomes" id="UP000074108"/>
    </source>
</evidence>
<dbReference type="InterPro" id="IPR036259">
    <property type="entry name" value="MFS_trans_sf"/>
</dbReference>
<feature type="transmembrane region" description="Helical" evidence="7">
    <location>
        <begin position="293"/>
        <end position="309"/>
    </location>
</feature>
<dbReference type="Pfam" id="PF07690">
    <property type="entry name" value="MFS_1"/>
    <property type="match status" value="2"/>
</dbReference>
<evidence type="ECO:0000256" key="3">
    <source>
        <dbReference type="ARBA" id="ARBA00022475"/>
    </source>
</evidence>
<dbReference type="CDD" id="cd17329">
    <property type="entry name" value="MFS_MdtH_MDR_like"/>
    <property type="match status" value="1"/>
</dbReference>
<feature type="transmembrane region" description="Helical" evidence="7">
    <location>
        <begin position="74"/>
        <end position="91"/>
    </location>
</feature>
<feature type="transmembrane region" description="Helical" evidence="7">
    <location>
        <begin position="43"/>
        <end position="65"/>
    </location>
</feature>